<evidence type="ECO:0000256" key="1">
    <source>
        <dbReference type="PROSITE-ProRule" id="PRU00221"/>
    </source>
</evidence>
<dbReference type="Pfam" id="PF00400">
    <property type="entry name" value="WD40"/>
    <property type="match status" value="1"/>
</dbReference>
<reference evidence="3" key="1">
    <citation type="journal article" date="2021" name="Genome Biol. Evol.">
        <title>The assembled and annotated genome of the fairy-ring fungus Marasmius oreades.</title>
        <authorList>
            <person name="Hiltunen M."/>
            <person name="Ament-Velasquez S.L."/>
            <person name="Johannesson H."/>
        </authorList>
    </citation>
    <scope>NUCLEOTIDE SEQUENCE</scope>
    <source>
        <strain evidence="3">03SP1</strain>
    </source>
</reference>
<name>A0A9P7RSD2_9AGAR</name>
<dbReference type="Proteomes" id="UP001049176">
    <property type="component" value="Chromosome 8"/>
</dbReference>
<accession>A0A9P7RSD2</accession>
<dbReference type="PANTHER" id="PTHR44099">
    <property type="entry name" value="RABCONNECTIN-3B, ISOFORM A"/>
    <property type="match status" value="1"/>
</dbReference>
<keyword evidence="1" id="KW-0853">WD repeat</keyword>
<organism evidence="3 4">
    <name type="scientific">Marasmius oreades</name>
    <name type="common">fairy-ring Marasmius</name>
    <dbReference type="NCBI Taxonomy" id="181124"/>
    <lineage>
        <taxon>Eukaryota</taxon>
        <taxon>Fungi</taxon>
        <taxon>Dikarya</taxon>
        <taxon>Basidiomycota</taxon>
        <taxon>Agaricomycotina</taxon>
        <taxon>Agaricomycetes</taxon>
        <taxon>Agaricomycetidae</taxon>
        <taxon>Agaricales</taxon>
        <taxon>Marasmiineae</taxon>
        <taxon>Marasmiaceae</taxon>
        <taxon>Marasmius</taxon>
    </lineage>
</organism>
<dbReference type="KEGG" id="more:E1B28_012775"/>
<feature type="region of interest" description="Disordered" evidence="2">
    <location>
        <begin position="166"/>
        <end position="194"/>
    </location>
</feature>
<dbReference type="SUPFAM" id="SSF50978">
    <property type="entry name" value="WD40 repeat-like"/>
    <property type="match status" value="1"/>
</dbReference>
<dbReference type="GO" id="GO:0005737">
    <property type="term" value="C:cytoplasm"/>
    <property type="evidence" value="ECO:0007669"/>
    <property type="project" value="TreeGrafter"/>
</dbReference>
<evidence type="ECO:0000256" key="2">
    <source>
        <dbReference type="SAM" id="MobiDB-lite"/>
    </source>
</evidence>
<dbReference type="InterPro" id="IPR015943">
    <property type="entry name" value="WD40/YVTN_repeat-like_dom_sf"/>
</dbReference>
<dbReference type="RefSeq" id="XP_043005286.1">
    <property type="nucleotide sequence ID" value="XM_043157918.1"/>
</dbReference>
<dbReference type="SMART" id="SM00320">
    <property type="entry name" value="WD40"/>
    <property type="match status" value="5"/>
</dbReference>
<sequence>MPIHLSPPPQSSLNSFDVLLTLHDYTDLSTVASGTSFISETIANAEPSGLTSWNTSSNDMEALPSGGVALGCQDGSVFIWKPTVQEAGNRAPSVLPFTGQTSPSQVMSRDSLATSRSASPGGSSNYAAPFHINTRSRIVSGITVERIEAPKNFVDFDDEADKLKDMLKGRNPRDRASSPAEGSSTDGSQKPRAHEETLPLLTPQFPPHTPNVISFSPLSQPAGPLRPLSHTLLLAAGPRSSVISMHVIDNGDLLAVLQRSGRLTILTTSDGRCAGTLDLDCTLLDPPVGMKVRNKPHDAWNWERLSVHQTFERTLAMASASLDPNSLSSQASDMQEDESQDVCRTVVVELSTNRFAGNAEIMLEAVGQWYLEGPPDAIGLHVLSDDISTFFYIDSSRQLNSFNFSVLPYSVVPTKSSGRETPDSQRHVNLSNPFKAAVSKPPEPTENQQDGLPGRVSLENLNAIGSLPLDNQIMGCRMLNIGGLFYGLVWSLQELMIFTYDGGVLQIRFKSSFVGIQDARLFDDQTFMIVYEDKLEHYEFKAVDENYDEVKHPSSNQNTNVKPNLLQSISTGTSEPVDIRSRSAGLIAPIKDGRLHLESLLWDRKERKRVPQVIWRAPTKSSNVRLTVSLPIDTSTILLGYSDGRVRQTSLMQICRKRSSEISFFKESDQPLDGYIVCLQAVRDLRTNEHLIVGGADDGSIAIWSMHDLKLRARWTVFNTPLAEVLQFQDIKTGPLTGCVLCVAEDGTIVVVAIDGFKFLYIVPGSAFPLERVCIGQNNLLLMYSDSRARLWDIKTKEFWRSMTSDKANEMLMQGGWSELSLDSETNSISPMLSPVASSTRGLDFASTVRLNIGLFISNSTTIAKSISTSKLQTQNILLARDHLRAVLSTLLTPGINKDIDEICRTQLGIPLSNVSAGFSGSRYSTIHQFSSASLAWCTSQDLSAARALGIIVTLRALSIFEGSRSTSAVDMMFFATNNLPELSQSASTVIGFYSSSLADAVRAAYKPPSLVFIARCWFDGSNEVRQAARILFDAAAAGMTDDETNATVEAWQHQLPFLQPTIQKESPVTALALFLCGHLAAERWSLFSASTMKDISKSISLYLHDEHSIYRVLAVDLCSRGFHVWQHHIDALEILRSLISLATSTKKEAISAQNPGAQARSAILHISATNTTLFMTTLGLDILNPVDTEHRKSVLQILAFLIRKRPMVLHPNLPKLMEAVVKSLDPNSTTNRDAVLDTATEILKQVVKTFPNVDFHMSTQRLSVGSNEGAIVMYDLKTAIRLYVLEGHKKPITACSFSPDGRRLVTVSLGENVVLVWKVGTSFSSFFNPGAPPKQGHSGSDPFKTYPFNIGDEGSMDVADTLELVKFEWIADRNVKLMIRGSVLTFST</sequence>
<dbReference type="OrthoDB" id="338622at2759"/>
<proteinExistence type="predicted"/>
<dbReference type="SUPFAM" id="SSF48371">
    <property type="entry name" value="ARM repeat"/>
    <property type="match status" value="1"/>
</dbReference>
<evidence type="ECO:0000313" key="3">
    <source>
        <dbReference type="EMBL" id="KAG7088815.1"/>
    </source>
</evidence>
<keyword evidence="4" id="KW-1185">Reference proteome</keyword>
<evidence type="ECO:0008006" key="5">
    <source>
        <dbReference type="Google" id="ProtNLM"/>
    </source>
</evidence>
<comment type="caution">
    <text evidence="3">The sequence shown here is derived from an EMBL/GenBank/DDBJ whole genome shotgun (WGS) entry which is preliminary data.</text>
</comment>
<gene>
    <name evidence="3" type="ORF">E1B28_012775</name>
</gene>
<protein>
    <recommendedName>
        <fullName evidence="5">WD40 repeat-like protein</fullName>
    </recommendedName>
</protein>
<dbReference type="PROSITE" id="PS50082">
    <property type="entry name" value="WD_REPEATS_2"/>
    <property type="match status" value="1"/>
</dbReference>
<dbReference type="InterPro" id="IPR049916">
    <property type="entry name" value="WDR72-like"/>
</dbReference>
<dbReference type="InterPro" id="IPR016024">
    <property type="entry name" value="ARM-type_fold"/>
</dbReference>
<feature type="compositionally biased region" description="Basic and acidic residues" evidence="2">
    <location>
        <begin position="166"/>
        <end position="176"/>
    </location>
</feature>
<feature type="repeat" description="WD" evidence="1">
    <location>
        <begin position="1286"/>
        <end position="1320"/>
    </location>
</feature>
<dbReference type="PANTHER" id="PTHR44099:SF4">
    <property type="entry name" value="RABCONNECTIN-3B, ISOFORM A"/>
    <property type="match status" value="1"/>
</dbReference>
<dbReference type="Gene3D" id="2.130.10.10">
    <property type="entry name" value="YVTN repeat-like/Quinoprotein amine dehydrogenase"/>
    <property type="match status" value="2"/>
</dbReference>
<dbReference type="GeneID" id="66081850"/>
<dbReference type="EMBL" id="CM032188">
    <property type="protein sequence ID" value="KAG7088815.1"/>
    <property type="molecule type" value="Genomic_DNA"/>
</dbReference>
<dbReference type="InterPro" id="IPR001680">
    <property type="entry name" value="WD40_rpt"/>
</dbReference>
<dbReference type="InterPro" id="IPR036322">
    <property type="entry name" value="WD40_repeat_dom_sf"/>
</dbReference>
<evidence type="ECO:0000313" key="4">
    <source>
        <dbReference type="Proteomes" id="UP001049176"/>
    </source>
</evidence>
<feature type="compositionally biased region" description="Polar residues" evidence="2">
    <location>
        <begin position="98"/>
        <end position="126"/>
    </location>
</feature>
<feature type="region of interest" description="Disordered" evidence="2">
    <location>
        <begin position="91"/>
        <end position="128"/>
    </location>
</feature>